<dbReference type="PANTHER" id="PTHR34414:SF1">
    <property type="entry name" value="SUBTILISIN-LIKE SERINE PROTEASE"/>
    <property type="match status" value="1"/>
</dbReference>
<reference evidence="3" key="1">
    <citation type="journal article" date="2020" name="Stud. Mycol.">
        <title>101 Dothideomycetes genomes: a test case for predicting lifestyles and emergence of pathogens.</title>
        <authorList>
            <person name="Haridas S."/>
            <person name="Albert R."/>
            <person name="Binder M."/>
            <person name="Bloem J."/>
            <person name="Labutti K."/>
            <person name="Salamov A."/>
            <person name="Andreopoulos B."/>
            <person name="Baker S."/>
            <person name="Barry K."/>
            <person name="Bills G."/>
            <person name="Bluhm B."/>
            <person name="Cannon C."/>
            <person name="Castanera R."/>
            <person name="Culley D."/>
            <person name="Daum C."/>
            <person name="Ezra D."/>
            <person name="Gonzalez J."/>
            <person name="Henrissat B."/>
            <person name="Kuo A."/>
            <person name="Liang C."/>
            <person name="Lipzen A."/>
            <person name="Lutzoni F."/>
            <person name="Magnuson J."/>
            <person name="Mondo S."/>
            <person name="Nolan M."/>
            <person name="Ohm R."/>
            <person name="Pangilinan J."/>
            <person name="Park H.-J."/>
            <person name="Ramirez L."/>
            <person name="Alfaro M."/>
            <person name="Sun H."/>
            <person name="Tritt A."/>
            <person name="Yoshinaga Y."/>
            <person name="Zwiers L.-H."/>
            <person name="Turgeon B."/>
            <person name="Goodwin S."/>
            <person name="Spatafora J."/>
            <person name="Crous P."/>
            <person name="Grigoriev I."/>
        </authorList>
    </citation>
    <scope>NUCLEOTIDE SEQUENCE</scope>
    <source>
        <strain evidence="3">CBS 123094</strain>
    </source>
</reference>
<protein>
    <submittedName>
        <fullName evidence="3">Uncharacterized protein</fullName>
    </submittedName>
</protein>
<evidence type="ECO:0000256" key="2">
    <source>
        <dbReference type="SAM" id="Phobius"/>
    </source>
</evidence>
<proteinExistence type="predicted"/>
<dbReference type="InterPro" id="IPR046536">
    <property type="entry name" value="DUF6601"/>
</dbReference>
<name>A0A6A5WS44_9PLEO</name>
<organism evidence="3 4">
    <name type="scientific">Amniculicola lignicola CBS 123094</name>
    <dbReference type="NCBI Taxonomy" id="1392246"/>
    <lineage>
        <taxon>Eukaryota</taxon>
        <taxon>Fungi</taxon>
        <taxon>Dikarya</taxon>
        <taxon>Ascomycota</taxon>
        <taxon>Pezizomycotina</taxon>
        <taxon>Dothideomycetes</taxon>
        <taxon>Pleosporomycetidae</taxon>
        <taxon>Pleosporales</taxon>
        <taxon>Amniculicolaceae</taxon>
        <taxon>Amniculicola</taxon>
    </lineage>
</organism>
<evidence type="ECO:0000313" key="3">
    <source>
        <dbReference type="EMBL" id="KAF2004680.1"/>
    </source>
</evidence>
<dbReference type="Pfam" id="PF20246">
    <property type="entry name" value="DUF6601"/>
    <property type="match status" value="1"/>
</dbReference>
<gene>
    <name evidence="3" type="ORF">P154DRAFT_519160</name>
</gene>
<dbReference type="EMBL" id="ML977566">
    <property type="protein sequence ID" value="KAF2004680.1"/>
    <property type="molecule type" value="Genomic_DNA"/>
</dbReference>
<sequence length="365" mass="42045">MDTSPEDEISRSPTSPTDPTVSRASTAVCNDAPPFSQNAELCKTLRYAHRPSETKSRCLLSDDPTQMLPDAPRIPLDSCKLVSHCLSDLDVTPMQALGEKLWWAGPTDIIRPLSEHTTIERRIHLTEDPTMHCVWTNGTIFIKPLPLYLCSYAFWEYLLDPLNDGVNPEEREKLKLTSLGFLKTYAHLIQHRSDFNLARRLDLLCSFDGVDFETFSRFIMAFEALPNGDVSIRWRFGELHLDTLNFYSAIFLRKWHRQRFENRYGTYFSRFFPVILFVFALLSVILSAMQVITGSRQMWETDNKGLKRTLGIFEWFATEAIAWSLAFGGLFFFWWIGMSIADACRMQKTKKGLKKRLSQEATTQP</sequence>
<dbReference type="OrthoDB" id="5086500at2759"/>
<evidence type="ECO:0000313" key="4">
    <source>
        <dbReference type="Proteomes" id="UP000799779"/>
    </source>
</evidence>
<feature type="transmembrane region" description="Helical" evidence="2">
    <location>
        <begin position="312"/>
        <end position="336"/>
    </location>
</feature>
<keyword evidence="2" id="KW-1133">Transmembrane helix</keyword>
<evidence type="ECO:0000256" key="1">
    <source>
        <dbReference type="SAM" id="MobiDB-lite"/>
    </source>
</evidence>
<keyword evidence="4" id="KW-1185">Reference proteome</keyword>
<feature type="transmembrane region" description="Helical" evidence="2">
    <location>
        <begin position="267"/>
        <end position="292"/>
    </location>
</feature>
<feature type="region of interest" description="Disordered" evidence="1">
    <location>
        <begin position="1"/>
        <end position="33"/>
    </location>
</feature>
<dbReference type="PANTHER" id="PTHR34414">
    <property type="entry name" value="HET DOMAIN-CONTAINING PROTEIN-RELATED"/>
    <property type="match status" value="1"/>
</dbReference>
<keyword evidence="2" id="KW-0472">Membrane</keyword>
<feature type="compositionally biased region" description="Polar residues" evidence="1">
    <location>
        <begin position="11"/>
        <end position="28"/>
    </location>
</feature>
<accession>A0A6A5WS44</accession>
<dbReference type="Proteomes" id="UP000799779">
    <property type="component" value="Unassembled WGS sequence"/>
</dbReference>
<keyword evidence="2" id="KW-0812">Transmembrane</keyword>
<dbReference type="AlphaFoldDB" id="A0A6A5WS44"/>